<sequence length="194" mass="22055">MQLKDSKTFQNLTNAFAGECMAMVRYRFVSYGAKQQGFKALSALVDDVIYNEFQHARMLYTFIQTARESTIENLPVNSGFPFKEKWDLLENLRLAASDEAAEEELYASFAKTARKEGFEDVAGLFENLTEVENCHKKLFTQLYTQMKEGSMYKKPQAIKWKCGDCGYEATGRQAWSECPVCQAKQGAVLISIDD</sequence>
<evidence type="ECO:0000259" key="2">
    <source>
        <dbReference type="PROSITE" id="PS50905"/>
    </source>
</evidence>
<dbReference type="GO" id="GO:0046872">
    <property type="term" value="F:metal ion binding"/>
    <property type="evidence" value="ECO:0007669"/>
    <property type="project" value="InterPro"/>
</dbReference>
<dbReference type="PANTHER" id="PTHR43865:SF1">
    <property type="entry name" value="RUBRERYTHRIN-RELATED"/>
    <property type="match status" value="1"/>
</dbReference>
<dbReference type="EMBL" id="DVNJ01000015">
    <property type="protein sequence ID" value="HIU62643.1"/>
    <property type="molecule type" value="Genomic_DNA"/>
</dbReference>
<dbReference type="GO" id="GO:0016491">
    <property type="term" value="F:oxidoreductase activity"/>
    <property type="evidence" value="ECO:0007669"/>
    <property type="project" value="InterPro"/>
</dbReference>
<dbReference type="Gene3D" id="1.20.1260.10">
    <property type="match status" value="1"/>
</dbReference>
<dbReference type="InterPro" id="IPR052364">
    <property type="entry name" value="Rubrerythrin"/>
</dbReference>
<dbReference type="InterPro" id="IPR009040">
    <property type="entry name" value="Ferritin-like_diiron"/>
</dbReference>
<evidence type="ECO:0000313" key="3">
    <source>
        <dbReference type="EMBL" id="HIU62643.1"/>
    </source>
</evidence>
<dbReference type="PANTHER" id="PTHR43865">
    <property type="entry name" value="RUBRERYTHRIN-RELATED"/>
    <property type="match status" value="1"/>
</dbReference>
<gene>
    <name evidence="3" type="ORF">IAB07_02605</name>
</gene>
<organism evidence="3 4">
    <name type="scientific">Candidatus Caccalectryoclostridium excrementigallinarum</name>
    <dbReference type="NCBI Taxonomy" id="2840710"/>
    <lineage>
        <taxon>Bacteria</taxon>
        <taxon>Bacillati</taxon>
        <taxon>Bacillota</taxon>
        <taxon>Clostridia</taxon>
        <taxon>Christensenellales</taxon>
        <taxon>Christensenellaceae</taxon>
        <taxon>Christensenellaceae incertae sedis</taxon>
        <taxon>Candidatus Caccalectryoclostridium</taxon>
    </lineage>
</organism>
<evidence type="ECO:0000313" key="4">
    <source>
        <dbReference type="Proteomes" id="UP000824145"/>
    </source>
</evidence>
<dbReference type="SUPFAM" id="SSF47240">
    <property type="entry name" value="Ferritin-like"/>
    <property type="match status" value="1"/>
</dbReference>
<proteinExistence type="predicted"/>
<dbReference type="Gene3D" id="2.20.28.10">
    <property type="match status" value="1"/>
</dbReference>
<dbReference type="InterPro" id="IPR012347">
    <property type="entry name" value="Ferritin-like"/>
</dbReference>
<reference evidence="3" key="2">
    <citation type="journal article" date="2021" name="PeerJ">
        <title>Extensive microbial diversity within the chicken gut microbiome revealed by metagenomics and culture.</title>
        <authorList>
            <person name="Gilroy R."/>
            <person name="Ravi A."/>
            <person name="Getino M."/>
            <person name="Pursley I."/>
            <person name="Horton D.L."/>
            <person name="Alikhan N.F."/>
            <person name="Baker D."/>
            <person name="Gharbi K."/>
            <person name="Hall N."/>
            <person name="Watson M."/>
            <person name="Adriaenssens E.M."/>
            <person name="Foster-Nyarko E."/>
            <person name="Jarju S."/>
            <person name="Secka A."/>
            <person name="Antonio M."/>
            <person name="Oren A."/>
            <person name="Chaudhuri R.R."/>
            <person name="La Ragione R."/>
            <person name="Hildebrand F."/>
            <person name="Pallen M.J."/>
        </authorList>
    </citation>
    <scope>NUCLEOTIDE SEQUENCE</scope>
    <source>
        <strain evidence="3">9366</strain>
    </source>
</reference>
<dbReference type="InterPro" id="IPR009078">
    <property type="entry name" value="Ferritin-like_SF"/>
</dbReference>
<protein>
    <recommendedName>
        <fullName evidence="2">Ferritin-like diiron domain-containing protein</fullName>
    </recommendedName>
</protein>
<comment type="caution">
    <text evidence="3">The sequence shown here is derived from an EMBL/GenBank/DDBJ whole genome shotgun (WGS) entry which is preliminary data.</text>
</comment>
<dbReference type="CDD" id="cd01041">
    <property type="entry name" value="Rubrerythrin"/>
    <property type="match status" value="1"/>
</dbReference>
<comment type="cofactor">
    <cofactor evidence="1">
        <name>Fe(3+)</name>
        <dbReference type="ChEBI" id="CHEBI:29034"/>
    </cofactor>
</comment>
<dbReference type="AlphaFoldDB" id="A0A9D1MM83"/>
<feature type="domain" description="Ferritin-like diiron" evidence="2">
    <location>
        <begin position="2"/>
        <end position="150"/>
    </location>
</feature>
<dbReference type="Pfam" id="PF02915">
    <property type="entry name" value="Rubrerythrin"/>
    <property type="match status" value="2"/>
</dbReference>
<reference evidence="3" key="1">
    <citation type="submission" date="2020-10" db="EMBL/GenBank/DDBJ databases">
        <authorList>
            <person name="Gilroy R."/>
        </authorList>
    </citation>
    <scope>NUCLEOTIDE SEQUENCE</scope>
    <source>
        <strain evidence="3">9366</strain>
    </source>
</reference>
<name>A0A9D1MM83_9FIRM</name>
<dbReference type="SUPFAM" id="SSF57802">
    <property type="entry name" value="Rubredoxin-like"/>
    <property type="match status" value="1"/>
</dbReference>
<dbReference type="InterPro" id="IPR003251">
    <property type="entry name" value="Rr_diiron-bd_dom"/>
</dbReference>
<accession>A0A9D1MM83</accession>
<evidence type="ECO:0000256" key="1">
    <source>
        <dbReference type="ARBA" id="ARBA00001965"/>
    </source>
</evidence>
<dbReference type="PROSITE" id="PS50905">
    <property type="entry name" value="FERRITIN_LIKE"/>
    <property type="match status" value="1"/>
</dbReference>
<dbReference type="Proteomes" id="UP000824145">
    <property type="component" value="Unassembled WGS sequence"/>
</dbReference>